<organism evidence="3 4">
    <name type="scientific">Thiobacillus sedimenti</name>
    <dbReference type="NCBI Taxonomy" id="3110231"/>
    <lineage>
        <taxon>Bacteria</taxon>
        <taxon>Pseudomonadati</taxon>
        <taxon>Pseudomonadota</taxon>
        <taxon>Betaproteobacteria</taxon>
        <taxon>Nitrosomonadales</taxon>
        <taxon>Thiobacillaceae</taxon>
        <taxon>Thiobacillus</taxon>
    </lineage>
</organism>
<evidence type="ECO:0000259" key="2">
    <source>
        <dbReference type="PROSITE" id="PS50206"/>
    </source>
</evidence>
<proteinExistence type="predicted"/>
<dbReference type="PANTHER" id="PTHR44086">
    <property type="entry name" value="THIOSULFATE SULFURTRANSFERASE RDL2, MITOCHONDRIAL-RELATED"/>
    <property type="match status" value="1"/>
</dbReference>
<dbReference type="Gene3D" id="3.40.250.10">
    <property type="entry name" value="Rhodanese-like domain"/>
    <property type="match status" value="1"/>
</dbReference>
<dbReference type="PROSITE" id="PS51257">
    <property type="entry name" value="PROKAR_LIPOPROTEIN"/>
    <property type="match status" value="1"/>
</dbReference>
<dbReference type="PANTHER" id="PTHR44086:SF10">
    <property type="entry name" value="THIOSULFATE SULFURTRANSFERASE_RHODANESE-LIKE DOMAIN-CONTAINING PROTEIN 3"/>
    <property type="match status" value="1"/>
</dbReference>
<dbReference type="InterPro" id="IPR001763">
    <property type="entry name" value="Rhodanese-like_dom"/>
</dbReference>
<dbReference type="SMART" id="SM00450">
    <property type="entry name" value="RHOD"/>
    <property type="match status" value="1"/>
</dbReference>
<evidence type="ECO:0000256" key="1">
    <source>
        <dbReference type="SAM" id="SignalP"/>
    </source>
</evidence>
<dbReference type="EMBL" id="CP141769">
    <property type="protein sequence ID" value="WRS38783.1"/>
    <property type="molecule type" value="Genomic_DNA"/>
</dbReference>
<dbReference type="Proteomes" id="UP001334732">
    <property type="component" value="Chromosome"/>
</dbReference>
<dbReference type="RefSeq" id="WP_324779315.1">
    <property type="nucleotide sequence ID" value="NZ_CP141769.1"/>
</dbReference>
<keyword evidence="4" id="KW-1185">Reference proteome</keyword>
<evidence type="ECO:0000313" key="3">
    <source>
        <dbReference type="EMBL" id="WRS38783.1"/>
    </source>
</evidence>
<accession>A0ABZ1CIE5</accession>
<evidence type="ECO:0000313" key="4">
    <source>
        <dbReference type="Proteomes" id="UP001334732"/>
    </source>
</evidence>
<feature type="signal peptide" evidence="1">
    <location>
        <begin position="1"/>
        <end position="27"/>
    </location>
</feature>
<feature type="chain" id="PRO_5045269880" evidence="1">
    <location>
        <begin position="28"/>
        <end position="148"/>
    </location>
</feature>
<feature type="domain" description="Rhodanese" evidence="2">
    <location>
        <begin position="40"/>
        <end position="144"/>
    </location>
</feature>
<dbReference type="Pfam" id="PF00581">
    <property type="entry name" value="Rhodanese"/>
    <property type="match status" value="1"/>
</dbReference>
<protein>
    <submittedName>
        <fullName evidence="3">Rhodanese-like domain-containing protein</fullName>
    </submittedName>
</protein>
<name>A0ABZ1CIE5_9PROT</name>
<dbReference type="PROSITE" id="PS50206">
    <property type="entry name" value="RHODANESE_3"/>
    <property type="match status" value="1"/>
</dbReference>
<dbReference type="CDD" id="cd00158">
    <property type="entry name" value="RHOD"/>
    <property type="match status" value="1"/>
</dbReference>
<sequence length="148" mass="15671">MSVPRLSLAAFAAFTLLSLLACSREQAATLAAPEAYARAQAGTLTLIDVRPAEERRQTGVVKGALMIDMAQSNGEAAFVRQVRTALGNDLHRPIALLSRAGNRGANAQRVLREAGFTHVYNVREGMLGSSAGPGWVSRGLPVEPCPNC</sequence>
<reference evidence="3 4" key="1">
    <citation type="submission" date="2023-12" db="EMBL/GenBank/DDBJ databases">
        <title>Thiobacillus sedimentum sp. nov., a chemolithoautotrophic sulfur-oxidizing bacterium isolated from freshwater sediment.</title>
        <authorList>
            <person name="Luo J."/>
            <person name="Dai C."/>
        </authorList>
    </citation>
    <scope>NUCLEOTIDE SEQUENCE [LARGE SCALE GENOMIC DNA]</scope>
    <source>
        <strain evidence="3 4">SCUT-2</strain>
    </source>
</reference>
<dbReference type="SUPFAM" id="SSF52821">
    <property type="entry name" value="Rhodanese/Cell cycle control phosphatase"/>
    <property type="match status" value="1"/>
</dbReference>
<keyword evidence="1" id="KW-0732">Signal</keyword>
<dbReference type="InterPro" id="IPR036873">
    <property type="entry name" value="Rhodanese-like_dom_sf"/>
</dbReference>
<gene>
    <name evidence="3" type="ORF">VA613_12345</name>
</gene>